<gene>
    <name evidence="1" type="ORF">FPE_LOCUS32796</name>
</gene>
<dbReference type="Proteomes" id="UP000834106">
    <property type="component" value="Chromosome 21"/>
</dbReference>
<accession>A0AAD2EEP5</accession>
<evidence type="ECO:0000313" key="2">
    <source>
        <dbReference type="Proteomes" id="UP000834106"/>
    </source>
</evidence>
<protein>
    <submittedName>
        <fullName evidence="1">Uncharacterized protein</fullName>
    </submittedName>
</protein>
<sequence length="152" mass="17266">MASESTRLTPRALLKIRGAQHPKVAMEHLSSLLIQEATRHAEMEAIDMLPDVKAAEEREEEKFLKFKSKKENWKVLKQLNVFSSDDVDSVAEALNDMLIKKLYMVVEMAAQWEDGGAADAIYSGKQKKSKFQWEKSGDLATRVSYNILDYVS</sequence>
<proteinExistence type="predicted"/>
<keyword evidence="2" id="KW-1185">Reference proteome</keyword>
<reference evidence="1" key="1">
    <citation type="submission" date="2023-05" db="EMBL/GenBank/DDBJ databases">
        <authorList>
            <person name="Huff M."/>
        </authorList>
    </citation>
    <scope>NUCLEOTIDE SEQUENCE</scope>
</reference>
<dbReference type="EMBL" id="OU503056">
    <property type="protein sequence ID" value="CAI9785366.1"/>
    <property type="molecule type" value="Genomic_DNA"/>
</dbReference>
<name>A0AAD2EEP5_9LAMI</name>
<evidence type="ECO:0000313" key="1">
    <source>
        <dbReference type="EMBL" id="CAI9785366.1"/>
    </source>
</evidence>
<organism evidence="1 2">
    <name type="scientific">Fraxinus pennsylvanica</name>
    <dbReference type="NCBI Taxonomy" id="56036"/>
    <lineage>
        <taxon>Eukaryota</taxon>
        <taxon>Viridiplantae</taxon>
        <taxon>Streptophyta</taxon>
        <taxon>Embryophyta</taxon>
        <taxon>Tracheophyta</taxon>
        <taxon>Spermatophyta</taxon>
        <taxon>Magnoliopsida</taxon>
        <taxon>eudicotyledons</taxon>
        <taxon>Gunneridae</taxon>
        <taxon>Pentapetalae</taxon>
        <taxon>asterids</taxon>
        <taxon>lamiids</taxon>
        <taxon>Lamiales</taxon>
        <taxon>Oleaceae</taxon>
        <taxon>Oleeae</taxon>
        <taxon>Fraxinus</taxon>
    </lineage>
</organism>
<dbReference type="AlphaFoldDB" id="A0AAD2EEP5"/>